<feature type="non-terminal residue" evidence="9">
    <location>
        <position position="190"/>
    </location>
</feature>
<evidence type="ECO:0000256" key="5">
    <source>
        <dbReference type="ARBA" id="ARBA00022723"/>
    </source>
</evidence>
<reference evidence="10" key="3">
    <citation type="submission" date="2015-06" db="UniProtKB">
        <authorList>
            <consortium name="EnsemblMetazoa"/>
        </authorList>
    </citation>
    <scope>IDENTIFICATION</scope>
</reference>
<evidence type="ECO:0000256" key="2">
    <source>
        <dbReference type="ARBA" id="ARBA00004123"/>
    </source>
</evidence>
<dbReference type="HOGENOM" id="CLU_018552_7_0_1"/>
<dbReference type="GO" id="GO:0004518">
    <property type="term" value="F:nuclease activity"/>
    <property type="evidence" value="ECO:0007669"/>
    <property type="project" value="UniProtKB-KW"/>
</dbReference>
<dbReference type="Proteomes" id="UP000014760">
    <property type="component" value="Unassembled WGS sequence"/>
</dbReference>
<accession>R7VAH5</accession>
<keyword evidence="7" id="KW-0539">Nucleus</keyword>
<dbReference type="PANTHER" id="PTHR22930">
    <property type="match status" value="1"/>
</dbReference>
<dbReference type="AlphaFoldDB" id="R7VAH5"/>
<gene>
    <name evidence="9" type="ORF">CAPTEDRAFT_85761</name>
</gene>
<dbReference type="EMBL" id="AMQN01005159">
    <property type="status" value="NOT_ANNOTATED_CDS"/>
    <property type="molecule type" value="Genomic_DNA"/>
</dbReference>
<dbReference type="OMA" id="TCASLIM"/>
<dbReference type="STRING" id="283909.R7VAH5"/>
<evidence type="ECO:0000256" key="6">
    <source>
        <dbReference type="ARBA" id="ARBA00022801"/>
    </source>
</evidence>
<keyword evidence="4" id="KW-0540">Nuclease</keyword>
<evidence type="ECO:0000313" key="10">
    <source>
        <dbReference type="EnsemblMetazoa" id="CapteP85761"/>
    </source>
</evidence>
<dbReference type="GO" id="GO:0005634">
    <property type="term" value="C:nucleus"/>
    <property type="evidence" value="ECO:0007669"/>
    <property type="project" value="UniProtKB-SubCell"/>
</dbReference>
<dbReference type="OrthoDB" id="10051449at2759"/>
<evidence type="ECO:0000256" key="1">
    <source>
        <dbReference type="ARBA" id="ARBA00001968"/>
    </source>
</evidence>
<reference evidence="9 11" key="2">
    <citation type="journal article" date="2013" name="Nature">
        <title>Insights into bilaterian evolution from three spiralian genomes.</title>
        <authorList>
            <person name="Simakov O."/>
            <person name="Marletaz F."/>
            <person name="Cho S.J."/>
            <person name="Edsinger-Gonzales E."/>
            <person name="Havlak P."/>
            <person name="Hellsten U."/>
            <person name="Kuo D.H."/>
            <person name="Larsson T."/>
            <person name="Lv J."/>
            <person name="Arendt D."/>
            <person name="Savage R."/>
            <person name="Osoegawa K."/>
            <person name="de Jong P."/>
            <person name="Grimwood J."/>
            <person name="Chapman J.A."/>
            <person name="Shapiro H."/>
            <person name="Aerts A."/>
            <person name="Otillar R.P."/>
            <person name="Terry A.Y."/>
            <person name="Boore J.L."/>
            <person name="Grigoriev I.V."/>
            <person name="Lindberg D.R."/>
            <person name="Seaver E.C."/>
            <person name="Weisblat D.A."/>
            <person name="Putnam N.H."/>
            <person name="Rokhsar D.S."/>
        </authorList>
    </citation>
    <scope>NUCLEOTIDE SEQUENCE</scope>
    <source>
        <strain evidence="9 11">I ESC-2004</strain>
    </source>
</reference>
<evidence type="ECO:0000313" key="11">
    <source>
        <dbReference type="Proteomes" id="UP000014760"/>
    </source>
</evidence>
<dbReference type="PANTHER" id="PTHR22930:SF269">
    <property type="entry name" value="NUCLEASE HARBI1-LIKE PROTEIN"/>
    <property type="match status" value="1"/>
</dbReference>
<feature type="non-terminal residue" evidence="9">
    <location>
        <position position="1"/>
    </location>
</feature>
<dbReference type="GO" id="GO:0046872">
    <property type="term" value="F:metal ion binding"/>
    <property type="evidence" value="ECO:0007669"/>
    <property type="project" value="UniProtKB-KW"/>
</dbReference>
<dbReference type="Pfam" id="PF13359">
    <property type="entry name" value="DDE_Tnp_4"/>
    <property type="match status" value="1"/>
</dbReference>
<protein>
    <recommendedName>
        <fullName evidence="8">DDE Tnp4 domain-containing protein</fullName>
    </recommendedName>
</protein>
<evidence type="ECO:0000256" key="7">
    <source>
        <dbReference type="ARBA" id="ARBA00023242"/>
    </source>
</evidence>
<reference evidence="11" key="1">
    <citation type="submission" date="2012-12" db="EMBL/GenBank/DDBJ databases">
        <authorList>
            <person name="Hellsten U."/>
            <person name="Grimwood J."/>
            <person name="Chapman J.A."/>
            <person name="Shapiro H."/>
            <person name="Aerts A."/>
            <person name="Otillar R.P."/>
            <person name="Terry A.Y."/>
            <person name="Boore J.L."/>
            <person name="Simakov O."/>
            <person name="Marletaz F."/>
            <person name="Cho S.-J."/>
            <person name="Edsinger-Gonzales E."/>
            <person name="Havlak P."/>
            <person name="Kuo D.-H."/>
            <person name="Larsson T."/>
            <person name="Lv J."/>
            <person name="Arendt D."/>
            <person name="Savage R."/>
            <person name="Osoegawa K."/>
            <person name="de Jong P."/>
            <person name="Lindberg D.R."/>
            <person name="Seaver E.C."/>
            <person name="Weisblat D.A."/>
            <person name="Putnam N.H."/>
            <person name="Grigoriev I.V."/>
            <person name="Rokhsar D.S."/>
        </authorList>
    </citation>
    <scope>NUCLEOTIDE SEQUENCE</scope>
    <source>
        <strain evidence="11">I ESC-2004</strain>
    </source>
</reference>
<evidence type="ECO:0000256" key="3">
    <source>
        <dbReference type="ARBA" id="ARBA00006958"/>
    </source>
</evidence>
<comment type="subcellular location">
    <subcellularLocation>
        <location evidence="2">Nucleus</location>
    </subcellularLocation>
</comment>
<evidence type="ECO:0000259" key="8">
    <source>
        <dbReference type="Pfam" id="PF13359"/>
    </source>
</evidence>
<dbReference type="GO" id="GO:0016787">
    <property type="term" value="F:hydrolase activity"/>
    <property type="evidence" value="ECO:0007669"/>
    <property type="project" value="UniProtKB-KW"/>
</dbReference>
<proteinExistence type="inferred from homology"/>
<dbReference type="InterPro" id="IPR045249">
    <property type="entry name" value="HARBI1-like"/>
</dbReference>
<dbReference type="EnsemblMetazoa" id="CapteT85761">
    <property type="protein sequence ID" value="CapteP85761"/>
    <property type="gene ID" value="CapteG85761"/>
</dbReference>
<keyword evidence="11" id="KW-1185">Reference proteome</keyword>
<sequence>IIAIFPCRFLATGETFTSLSFGFRIGVSTISAIVSETVDSIWKNLGPRYLAFPKDATEWESIAERYEERWNFPHCVGALDGKHVTIMAPPNAGSAFFNYKKSHSIVLLALVDADCRFIAIEVGAFGRSSDGGIFANSNLGEGMLNNSINLPKDGPLPNADHLGQMPYTIVADDAFPLKCNIMKPYPGKNQ</sequence>
<dbReference type="EMBL" id="KB295285">
    <property type="protein sequence ID" value="ELU13341.1"/>
    <property type="molecule type" value="Genomic_DNA"/>
</dbReference>
<dbReference type="InterPro" id="IPR027806">
    <property type="entry name" value="HARBI1_dom"/>
</dbReference>
<keyword evidence="5" id="KW-0479">Metal-binding</keyword>
<evidence type="ECO:0000256" key="4">
    <source>
        <dbReference type="ARBA" id="ARBA00022722"/>
    </source>
</evidence>
<evidence type="ECO:0000313" key="9">
    <source>
        <dbReference type="EMBL" id="ELU13341.1"/>
    </source>
</evidence>
<name>R7VAH5_CAPTE</name>
<organism evidence="9">
    <name type="scientific">Capitella teleta</name>
    <name type="common">Polychaete worm</name>
    <dbReference type="NCBI Taxonomy" id="283909"/>
    <lineage>
        <taxon>Eukaryota</taxon>
        <taxon>Metazoa</taxon>
        <taxon>Spiralia</taxon>
        <taxon>Lophotrochozoa</taxon>
        <taxon>Annelida</taxon>
        <taxon>Polychaeta</taxon>
        <taxon>Sedentaria</taxon>
        <taxon>Scolecida</taxon>
        <taxon>Capitellidae</taxon>
        <taxon>Capitella</taxon>
    </lineage>
</organism>
<comment type="cofactor">
    <cofactor evidence="1">
        <name>a divalent metal cation</name>
        <dbReference type="ChEBI" id="CHEBI:60240"/>
    </cofactor>
</comment>
<feature type="domain" description="DDE Tnp4" evidence="8">
    <location>
        <begin position="79"/>
        <end position="188"/>
    </location>
</feature>
<comment type="similarity">
    <text evidence="3">Belongs to the HARBI1 family.</text>
</comment>
<keyword evidence="6" id="KW-0378">Hydrolase</keyword>